<organism evidence="2 3">
    <name type="scientific">Neoroseomonas lacus</name>
    <dbReference type="NCBI Taxonomy" id="287609"/>
    <lineage>
        <taxon>Bacteria</taxon>
        <taxon>Pseudomonadati</taxon>
        <taxon>Pseudomonadota</taxon>
        <taxon>Alphaproteobacteria</taxon>
        <taxon>Acetobacterales</taxon>
        <taxon>Acetobacteraceae</taxon>
        <taxon>Neoroseomonas</taxon>
    </lineage>
</organism>
<name>A0A917KWT0_9PROT</name>
<dbReference type="EMBL" id="BMKW01000010">
    <property type="protein sequence ID" value="GGJ28610.1"/>
    <property type="molecule type" value="Genomic_DNA"/>
</dbReference>
<dbReference type="AlphaFoldDB" id="A0A917KWT0"/>
<protein>
    <recommendedName>
        <fullName evidence="4">Lipoprotein</fullName>
    </recommendedName>
</protein>
<evidence type="ECO:0000313" key="3">
    <source>
        <dbReference type="Proteomes" id="UP000661507"/>
    </source>
</evidence>
<keyword evidence="3" id="KW-1185">Reference proteome</keyword>
<evidence type="ECO:0000313" key="2">
    <source>
        <dbReference type="EMBL" id="GGJ28610.1"/>
    </source>
</evidence>
<comment type="caution">
    <text evidence="2">The sequence shown here is derived from an EMBL/GenBank/DDBJ whole genome shotgun (WGS) entry which is preliminary data.</text>
</comment>
<accession>A0A917KWT0</accession>
<feature type="region of interest" description="Disordered" evidence="1">
    <location>
        <begin position="59"/>
        <end position="89"/>
    </location>
</feature>
<evidence type="ECO:0000256" key="1">
    <source>
        <dbReference type="SAM" id="MobiDB-lite"/>
    </source>
</evidence>
<feature type="compositionally biased region" description="Polar residues" evidence="1">
    <location>
        <begin position="66"/>
        <end position="77"/>
    </location>
</feature>
<dbReference type="RefSeq" id="WP_188969939.1">
    <property type="nucleotide sequence ID" value="NZ_BMKW01000010.1"/>
</dbReference>
<reference evidence="2" key="2">
    <citation type="submission" date="2020-09" db="EMBL/GenBank/DDBJ databases">
        <authorList>
            <person name="Sun Q."/>
            <person name="Zhou Y."/>
        </authorList>
    </citation>
    <scope>NUCLEOTIDE SEQUENCE</scope>
    <source>
        <strain evidence="2">CGMCC 1.3617</strain>
    </source>
</reference>
<sequence length="114" mass="12473">MKPLTIILASLALSACAEKWAKPGATPTDMEAALSQCRAEAYVTLPPLMQRVMASPAGRTPVRTRCTGSGNTTNCRTTGGDYQPAVYRNDDVNEDGRHEVQRACMFRNGWRPED</sequence>
<gene>
    <name evidence="2" type="ORF">GCM10011320_39870</name>
</gene>
<proteinExistence type="predicted"/>
<evidence type="ECO:0008006" key="4">
    <source>
        <dbReference type="Google" id="ProtNLM"/>
    </source>
</evidence>
<dbReference type="Proteomes" id="UP000661507">
    <property type="component" value="Unassembled WGS sequence"/>
</dbReference>
<dbReference type="PROSITE" id="PS51257">
    <property type="entry name" value="PROKAR_LIPOPROTEIN"/>
    <property type="match status" value="1"/>
</dbReference>
<reference evidence="2" key="1">
    <citation type="journal article" date="2014" name="Int. J. Syst. Evol. Microbiol.">
        <title>Complete genome sequence of Corynebacterium casei LMG S-19264T (=DSM 44701T), isolated from a smear-ripened cheese.</title>
        <authorList>
            <consortium name="US DOE Joint Genome Institute (JGI-PGF)"/>
            <person name="Walter F."/>
            <person name="Albersmeier A."/>
            <person name="Kalinowski J."/>
            <person name="Ruckert C."/>
        </authorList>
    </citation>
    <scope>NUCLEOTIDE SEQUENCE</scope>
    <source>
        <strain evidence="2">CGMCC 1.3617</strain>
    </source>
</reference>